<dbReference type="PANTHER" id="PTHR35317">
    <property type="entry name" value="OS04G0629600 PROTEIN"/>
    <property type="match status" value="1"/>
</dbReference>
<dbReference type="Gramene" id="KFK35597">
    <property type="protein sequence ID" value="KFK35597"/>
    <property type="gene ID" value="AALP_AA4G012100"/>
</dbReference>
<accession>A0A087H0E5</accession>
<proteinExistence type="predicted"/>
<feature type="coiled-coil region" evidence="1">
    <location>
        <begin position="339"/>
        <end position="373"/>
    </location>
</feature>
<dbReference type="Proteomes" id="UP000029120">
    <property type="component" value="Chromosome 4"/>
</dbReference>
<dbReference type="Pfam" id="PF14223">
    <property type="entry name" value="Retrotran_gag_2"/>
    <property type="match status" value="1"/>
</dbReference>
<dbReference type="PANTHER" id="PTHR35317:SF23">
    <property type="entry name" value="OS04G0629600 PROTEIN"/>
    <property type="match status" value="1"/>
</dbReference>
<sequence>MESTVETTSVNKAILLDPNRYDYWKVRIMQHIRGLGEDVWTAVEEGWEPPSPLSEEGFKLLKPKATWTMEEKNLSKFHARALNTIFSSAREKEFKLIQGCKSAKQAWDILQKTHEGTMIVKMTRLDQLASNFETLKMDSQESIGQFSSKLSAIANEAEVLGKTYKDKKLVKKLLRCLPQKFSAHKAVMRVSGSSNSIKFKDLVGMLKSKEMEVDVDRLSKSKGIAFFVEEDRDSLKGMRDEISLMARNFGKALDRVSQGSNQDSSSQFRGQYRGNEKGNFKTFKTNEDRDRNQKDVECFECGAFVATTETSPLTSNSESDDECPQLNPREAYKELYFSYMKIQEDNARLEQDISDLESDIKERKEAIRIEQKEDNIMEVFKKFPDCNSEDPEVQIKYLQELICLEKQTRKLVQQEIHETYEKLRQFNNDTQQLERILTMGRTESSHWGLGYPGWVSSGEGLLSDSYICRSHCSEY</sequence>
<dbReference type="EMBL" id="CM002872">
    <property type="protein sequence ID" value="KFK35597.1"/>
    <property type="molecule type" value="Genomic_DNA"/>
</dbReference>
<evidence type="ECO:0000256" key="1">
    <source>
        <dbReference type="SAM" id="Coils"/>
    </source>
</evidence>
<evidence type="ECO:0008006" key="4">
    <source>
        <dbReference type="Google" id="ProtNLM"/>
    </source>
</evidence>
<evidence type="ECO:0000313" key="2">
    <source>
        <dbReference type="EMBL" id="KFK35597.1"/>
    </source>
</evidence>
<protein>
    <recommendedName>
        <fullName evidence="4">DUF4219 domain-containing protein</fullName>
    </recommendedName>
</protein>
<dbReference type="AlphaFoldDB" id="A0A087H0E5"/>
<keyword evidence="3" id="KW-1185">Reference proteome</keyword>
<dbReference type="OMA" id="RTESSHW"/>
<name>A0A087H0E5_ARAAL</name>
<reference evidence="3" key="1">
    <citation type="journal article" date="2015" name="Nat. Plants">
        <title>Genome expansion of Arabis alpina linked with retrotransposition and reduced symmetric DNA methylation.</title>
        <authorList>
            <person name="Willing E.M."/>
            <person name="Rawat V."/>
            <person name="Mandakova T."/>
            <person name="Maumus F."/>
            <person name="James G.V."/>
            <person name="Nordstroem K.J."/>
            <person name="Becker C."/>
            <person name="Warthmann N."/>
            <person name="Chica C."/>
            <person name="Szarzynska B."/>
            <person name="Zytnicki M."/>
            <person name="Albani M.C."/>
            <person name="Kiefer C."/>
            <person name="Bergonzi S."/>
            <person name="Castaings L."/>
            <person name="Mateos J.L."/>
            <person name="Berns M.C."/>
            <person name="Bujdoso N."/>
            <person name="Piofczyk T."/>
            <person name="de Lorenzo L."/>
            <person name="Barrero-Sicilia C."/>
            <person name="Mateos I."/>
            <person name="Piednoel M."/>
            <person name="Hagmann J."/>
            <person name="Chen-Min-Tao R."/>
            <person name="Iglesias-Fernandez R."/>
            <person name="Schuster S.C."/>
            <person name="Alonso-Blanco C."/>
            <person name="Roudier F."/>
            <person name="Carbonero P."/>
            <person name="Paz-Ares J."/>
            <person name="Davis S.J."/>
            <person name="Pecinka A."/>
            <person name="Quesneville H."/>
            <person name="Colot V."/>
            <person name="Lysak M.A."/>
            <person name="Weigel D."/>
            <person name="Coupland G."/>
            <person name="Schneeberger K."/>
        </authorList>
    </citation>
    <scope>NUCLEOTIDE SEQUENCE [LARGE SCALE GENOMIC DNA]</scope>
    <source>
        <strain evidence="3">cv. Pajares</strain>
    </source>
</reference>
<organism evidence="2 3">
    <name type="scientific">Arabis alpina</name>
    <name type="common">Alpine rock-cress</name>
    <dbReference type="NCBI Taxonomy" id="50452"/>
    <lineage>
        <taxon>Eukaryota</taxon>
        <taxon>Viridiplantae</taxon>
        <taxon>Streptophyta</taxon>
        <taxon>Embryophyta</taxon>
        <taxon>Tracheophyta</taxon>
        <taxon>Spermatophyta</taxon>
        <taxon>Magnoliopsida</taxon>
        <taxon>eudicotyledons</taxon>
        <taxon>Gunneridae</taxon>
        <taxon>Pentapetalae</taxon>
        <taxon>rosids</taxon>
        <taxon>malvids</taxon>
        <taxon>Brassicales</taxon>
        <taxon>Brassicaceae</taxon>
        <taxon>Arabideae</taxon>
        <taxon>Arabis</taxon>
    </lineage>
</organism>
<gene>
    <name evidence="2" type="ordered locus">AALP_Aa4g012100</name>
</gene>
<dbReference type="OrthoDB" id="1112795at2759"/>
<keyword evidence="1" id="KW-0175">Coiled coil</keyword>
<evidence type="ECO:0000313" key="3">
    <source>
        <dbReference type="Proteomes" id="UP000029120"/>
    </source>
</evidence>
<dbReference type="eggNOG" id="KOG0017">
    <property type="taxonomic scope" value="Eukaryota"/>
</dbReference>